<name>A0A1A7BZP9_9BURK</name>
<reference evidence="1 2" key="1">
    <citation type="submission" date="2016-04" db="EMBL/GenBank/DDBJ databases">
        <title>Draft genome sequence of Janthinobacterium psychrotolerans sp. nov., isolated from freshwater sediments in Denmark.</title>
        <authorList>
            <person name="Gong X."/>
            <person name="Skrivergaard S."/>
            <person name="Korsgaard B.S."/>
            <person name="Schreiber L."/>
            <person name="Marshall I.P."/>
            <person name="Finster K."/>
            <person name="Schramm A."/>
        </authorList>
    </citation>
    <scope>NUCLEOTIDE SEQUENCE [LARGE SCALE GENOMIC DNA]</scope>
    <source>
        <strain evidence="1 2">S3-2</strain>
    </source>
</reference>
<protein>
    <recommendedName>
        <fullName evidence="3">HEAT repeat-containing protein</fullName>
    </recommendedName>
</protein>
<gene>
    <name evidence="1" type="ORF">ASR47_1003218</name>
</gene>
<sequence>MTCDLPSDFAAERERLLDPAHDEHEDIIGYLQDYPDPASVPYLKRAIALKPALAYLDYDDYGAYYKKCLWALQAIGTAEAIAVIRECASADDEALRAQALYRLERIAQ</sequence>
<evidence type="ECO:0000313" key="1">
    <source>
        <dbReference type="EMBL" id="OBV37558.1"/>
    </source>
</evidence>
<dbReference type="OrthoDB" id="6707033at2"/>
<dbReference type="AlphaFoldDB" id="A0A1A7BZP9"/>
<organism evidence="1 2">
    <name type="scientific">Janthinobacterium psychrotolerans</name>
    <dbReference type="NCBI Taxonomy" id="1747903"/>
    <lineage>
        <taxon>Bacteria</taxon>
        <taxon>Pseudomonadati</taxon>
        <taxon>Pseudomonadota</taxon>
        <taxon>Betaproteobacteria</taxon>
        <taxon>Burkholderiales</taxon>
        <taxon>Oxalobacteraceae</taxon>
        <taxon>Janthinobacterium</taxon>
    </lineage>
</organism>
<dbReference type="Proteomes" id="UP000092713">
    <property type="component" value="Unassembled WGS sequence"/>
</dbReference>
<accession>A0A1A7BZP9</accession>
<dbReference type="Gene3D" id="1.25.10.10">
    <property type="entry name" value="Leucine-rich Repeat Variant"/>
    <property type="match status" value="1"/>
</dbReference>
<comment type="caution">
    <text evidence="1">The sequence shown here is derived from an EMBL/GenBank/DDBJ whole genome shotgun (WGS) entry which is preliminary data.</text>
</comment>
<keyword evidence="2" id="KW-1185">Reference proteome</keyword>
<evidence type="ECO:0008006" key="3">
    <source>
        <dbReference type="Google" id="ProtNLM"/>
    </source>
</evidence>
<evidence type="ECO:0000313" key="2">
    <source>
        <dbReference type="Proteomes" id="UP000092713"/>
    </source>
</evidence>
<dbReference type="InterPro" id="IPR011989">
    <property type="entry name" value="ARM-like"/>
</dbReference>
<dbReference type="RefSeq" id="WP_150127910.1">
    <property type="nucleotide sequence ID" value="NZ_LOCQ01000060.1"/>
</dbReference>
<dbReference type="EMBL" id="LOCQ01000060">
    <property type="protein sequence ID" value="OBV37558.1"/>
    <property type="molecule type" value="Genomic_DNA"/>
</dbReference>
<proteinExistence type="predicted"/>